<evidence type="ECO:0000256" key="8">
    <source>
        <dbReference type="ARBA" id="ARBA00023002"/>
    </source>
</evidence>
<keyword evidence="6" id="KW-0274">FAD</keyword>
<dbReference type="RefSeq" id="WP_090209641.1">
    <property type="nucleotide sequence ID" value="NZ_FOZM01000003.1"/>
</dbReference>
<dbReference type="Gene3D" id="3.30.1330.10">
    <property type="entry name" value="PurM-like, N-terminal domain"/>
    <property type="match status" value="1"/>
</dbReference>
<dbReference type="InterPro" id="IPR010918">
    <property type="entry name" value="PurM-like_C_dom"/>
</dbReference>
<feature type="domain" description="PurM-like N-terminal" evidence="10">
    <location>
        <begin position="414"/>
        <end position="519"/>
    </location>
</feature>
<dbReference type="Gene3D" id="3.50.50.100">
    <property type="match status" value="1"/>
</dbReference>
<dbReference type="InterPro" id="IPR023753">
    <property type="entry name" value="FAD/NAD-binding_dom"/>
</dbReference>
<dbReference type="Gene3D" id="3.90.650.10">
    <property type="entry name" value="PurM-like C-terminal domain"/>
    <property type="match status" value="1"/>
</dbReference>
<evidence type="ECO:0000259" key="11">
    <source>
        <dbReference type="Pfam" id="PF02769"/>
    </source>
</evidence>
<dbReference type="InterPro" id="IPR036921">
    <property type="entry name" value="PurM-like_N_sf"/>
</dbReference>
<dbReference type="InterPro" id="IPR004536">
    <property type="entry name" value="SPS/SelD"/>
</dbReference>
<evidence type="ECO:0000256" key="3">
    <source>
        <dbReference type="ARBA" id="ARBA00022679"/>
    </source>
</evidence>
<evidence type="ECO:0000256" key="9">
    <source>
        <dbReference type="ARBA" id="ARBA00023266"/>
    </source>
</evidence>
<dbReference type="SUPFAM" id="SSF55326">
    <property type="entry name" value="PurM N-terminal domain-like"/>
    <property type="match status" value="1"/>
</dbReference>
<dbReference type="STRING" id="1123755.SAMN05444714_2706"/>
<dbReference type="Pfam" id="PF00586">
    <property type="entry name" value="AIRS"/>
    <property type="match status" value="1"/>
</dbReference>
<keyword evidence="9" id="KW-0711">Selenium</keyword>
<name>A0A1I6MZF8_9RHOB</name>
<keyword evidence="3" id="KW-0808">Transferase</keyword>
<keyword evidence="7" id="KW-0067">ATP-binding</keyword>
<evidence type="ECO:0000313" key="14">
    <source>
        <dbReference type="Proteomes" id="UP000198926"/>
    </source>
</evidence>
<dbReference type="CDD" id="cd02195">
    <property type="entry name" value="SelD"/>
    <property type="match status" value="1"/>
</dbReference>
<dbReference type="Proteomes" id="UP000198926">
    <property type="component" value="Unassembled WGS sequence"/>
</dbReference>
<dbReference type="GO" id="GO:0019646">
    <property type="term" value="P:aerobic electron transport chain"/>
    <property type="evidence" value="ECO:0007669"/>
    <property type="project" value="TreeGrafter"/>
</dbReference>
<keyword evidence="5" id="KW-0418">Kinase</keyword>
<dbReference type="PANTHER" id="PTHR42913:SF9">
    <property type="entry name" value="SLR1591 PROTEIN"/>
    <property type="match status" value="1"/>
</dbReference>
<evidence type="ECO:0000313" key="13">
    <source>
        <dbReference type="EMBL" id="SFS20991.1"/>
    </source>
</evidence>
<dbReference type="PANTHER" id="PTHR42913">
    <property type="entry name" value="APOPTOSIS-INDUCING FACTOR 1"/>
    <property type="match status" value="1"/>
</dbReference>
<sequence>MMELPLTRDLVLIGGGHTHALVLRKWGMNPLPGVRVTLINPGPTAPYSGMLPGFVAGHYSRDELDIDLVRLARFAGARVINDAADGIDLDAQVVSLKGGPPIAYDVLSVDVGITSTMPDLQGFAANAVPAKPLGRFAERWDAFRNDAQSPQVAIIGGGVAGAELAMAMSYALKGKSPSIRLIDRGRVVSSLGYKARQLMLGALAEAEIEIFENTDVTEVFADGVVLADGRTIRSDFTCGAAGAKAHDWIGTTGLELKDGFIVVDAALRSSNPNVFAVGDCAHLSHDPRPKAGVYAVREAPVLYDNLRAALSGGRMQRYNPQRDYLKLISLGRKSAMAERFGTARKGSALWRLKDHIDRKFMRQFDDLKMMERPKPPRKVALGMDDALGEKPMCGGCGAKVGRAALSQVLGSAFGDDAAVVQPGQVMTTDHLRAFVHDPRVMARIAAVHALGDIWAMGAKPQAATASLILPRMSSALQERTVAEIMQAAEEVFSKAGGKIIGGHTSLGAELTIGFTVLGTGSAPITLAGAKIGDSLILTKPIGSGTIMAAEMSGKAKGRDVIACLELMMQDQAAASAILANAHAMTDVTGFGLAGHLRGICDASGVGAKVDGRAVPVMEGARDLSAQGVKSSLFEDNRLGAGNIDGSPSDLLFDPQTAGGLLAAIAPAEVASCLDQLKAAGYQAAIIGEITKGTAIKVV</sequence>
<gene>
    <name evidence="13" type="ORF">SAMN05444714_2706</name>
</gene>
<dbReference type="NCBIfam" id="TIGR03169">
    <property type="entry name" value="Nterm_to_SelD"/>
    <property type="match status" value="1"/>
</dbReference>
<dbReference type="InterPro" id="IPR036676">
    <property type="entry name" value="PurM-like_C_sf"/>
</dbReference>
<dbReference type="InterPro" id="IPR017584">
    <property type="entry name" value="Pyridine_nucleo_diS_OxRdtase_N"/>
</dbReference>
<dbReference type="GO" id="GO:0005524">
    <property type="term" value="F:ATP binding"/>
    <property type="evidence" value="ECO:0007669"/>
    <property type="project" value="UniProtKB-KW"/>
</dbReference>
<keyword evidence="2" id="KW-0285">Flavoprotein</keyword>
<dbReference type="NCBIfam" id="TIGR00476">
    <property type="entry name" value="selD"/>
    <property type="match status" value="1"/>
</dbReference>
<evidence type="ECO:0000259" key="10">
    <source>
        <dbReference type="Pfam" id="PF00586"/>
    </source>
</evidence>
<dbReference type="InterPro" id="IPR016188">
    <property type="entry name" value="PurM-like_N"/>
</dbReference>
<dbReference type="EMBL" id="FOZM01000003">
    <property type="protein sequence ID" value="SFS20991.1"/>
    <property type="molecule type" value="Genomic_DNA"/>
</dbReference>
<keyword evidence="14" id="KW-1185">Reference proteome</keyword>
<dbReference type="GO" id="GO:0003955">
    <property type="term" value="F:NAD(P)H dehydrogenase (quinone) activity"/>
    <property type="evidence" value="ECO:0007669"/>
    <property type="project" value="TreeGrafter"/>
</dbReference>
<protein>
    <submittedName>
        <fullName evidence="13">Selenophosphate synthase</fullName>
    </submittedName>
</protein>
<dbReference type="PRINTS" id="PR00368">
    <property type="entry name" value="FADPNR"/>
</dbReference>
<dbReference type="Pfam" id="PF07992">
    <property type="entry name" value="Pyr_redox_2"/>
    <property type="match status" value="1"/>
</dbReference>
<evidence type="ECO:0000256" key="4">
    <source>
        <dbReference type="ARBA" id="ARBA00022741"/>
    </source>
</evidence>
<keyword evidence="8" id="KW-0560">Oxidoreductase</keyword>
<keyword evidence="4" id="KW-0547">Nucleotide-binding</keyword>
<reference evidence="13 14" key="1">
    <citation type="submission" date="2016-10" db="EMBL/GenBank/DDBJ databases">
        <authorList>
            <person name="de Groot N.N."/>
        </authorList>
    </citation>
    <scope>NUCLEOTIDE SEQUENCE [LARGE SCALE GENOMIC DNA]</scope>
    <source>
        <strain evidence="13 14">DSM 29433</strain>
    </source>
</reference>
<evidence type="ECO:0000256" key="6">
    <source>
        <dbReference type="ARBA" id="ARBA00022827"/>
    </source>
</evidence>
<dbReference type="OrthoDB" id="9767928at2"/>
<feature type="domain" description="FAD/NAD(P)-binding" evidence="12">
    <location>
        <begin position="9"/>
        <end position="299"/>
    </location>
</feature>
<feature type="domain" description="PurM-like C-terminal" evidence="11">
    <location>
        <begin position="530"/>
        <end position="697"/>
    </location>
</feature>
<dbReference type="SUPFAM" id="SSF51905">
    <property type="entry name" value="FAD/NAD(P)-binding domain"/>
    <property type="match status" value="2"/>
</dbReference>
<dbReference type="AlphaFoldDB" id="A0A1I6MZF8"/>
<organism evidence="13 14">
    <name type="scientific">Yoonia litorea</name>
    <dbReference type="NCBI Taxonomy" id="1123755"/>
    <lineage>
        <taxon>Bacteria</taxon>
        <taxon>Pseudomonadati</taxon>
        <taxon>Pseudomonadota</taxon>
        <taxon>Alphaproteobacteria</taxon>
        <taxon>Rhodobacterales</taxon>
        <taxon>Paracoccaceae</taxon>
        <taxon>Yoonia</taxon>
    </lineage>
</organism>
<dbReference type="SUPFAM" id="SSF56042">
    <property type="entry name" value="PurM C-terminal domain-like"/>
    <property type="match status" value="1"/>
</dbReference>
<evidence type="ECO:0000256" key="7">
    <source>
        <dbReference type="ARBA" id="ARBA00022840"/>
    </source>
</evidence>
<dbReference type="InterPro" id="IPR051169">
    <property type="entry name" value="NADH-Q_oxidoreductase"/>
</dbReference>
<evidence type="ECO:0000256" key="5">
    <source>
        <dbReference type="ARBA" id="ARBA00022777"/>
    </source>
</evidence>
<dbReference type="GO" id="GO:0016301">
    <property type="term" value="F:kinase activity"/>
    <property type="evidence" value="ECO:0007669"/>
    <property type="project" value="UniProtKB-KW"/>
</dbReference>
<evidence type="ECO:0000259" key="12">
    <source>
        <dbReference type="Pfam" id="PF07992"/>
    </source>
</evidence>
<dbReference type="Pfam" id="PF02769">
    <property type="entry name" value="AIRS_C"/>
    <property type="match status" value="1"/>
</dbReference>
<comment type="cofactor">
    <cofactor evidence="1">
        <name>FAD</name>
        <dbReference type="ChEBI" id="CHEBI:57692"/>
    </cofactor>
</comment>
<accession>A0A1I6MZF8</accession>
<evidence type="ECO:0000256" key="2">
    <source>
        <dbReference type="ARBA" id="ARBA00022630"/>
    </source>
</evidence>
<evidence type="ECO:0000256" key="1">
    <source>
        <dbReference type="ARBA" id="ARBA00001974"/>
    </source>
</evidence>
<proteinExistence type="predicted"/>
<dbReference type="InterPro" id="IPR036188">
    <property type="entry name" value="FAD/NAD-bd_sf"/>
</dbReference>